<organism evidence="1">
    <name type="scientific">Kuenenia stuttgartiensis</name>
    <dbReference type="NCBI Taxonomy" id="174633"/>
    <lineage>
        <taxon>Bacteria</taxon>
        <taxon>Pseudomonadati</taxon>
        <taxon>Planctomycetota</taxon>
        <taxon>Candidatus Brocadiia</taxon>
        <taxon>Candidatus Brocadiales</taxon>
        <taxon>Candidatus Brocadiaceae</taxon>
        <taxon>Candidatus Kuenenia</taxon>
    </lineage>
</organism>
<dbReference type="AlphaFoldDB" id="Q1PYP9"/>
<reference evidence="1" key="2">
    <citation type="submission" date="2006-01" db="EMBL/GenBank/DDBJ databases">
        <authorList>
            <person name="Genoscope"/>
        </authorList>
    </citation>
    <scope>NUCLEOTIDE SEQUENCE</scope>
</reference>
<sequence>MIFSVAAILELPLHTDTKAFPTILTEKNRMIAGIFTNEICAICCSSVISSKIW</sequence>
<dbReference type="Proteomes" id="UP000501926">
    <property type="component" value="Chromosome"/>
</dbReference>
<dbReference type="EMBL" id="CT573072">
    <property type="protein sequence ID" value="CAJ72200.1"/>
    <property type="molecule type" value="Genomic_DNA"/>
</dbReference>
<name>Q1PYP9_KUEST</name>
<evidence type="ECO:0000313" key="2">
    <source>
        <dbReference type="EMBL" id="QII10440.1"/>
    </source>
</evidence>
<reference evidence="1" key="1">
    <citation type="journal article" date="2006" name="Nature">
        <title>Deciphering the evolution and metabolism of an anammox bacterium from a community genome.</title>
        <authorList>
            <person name="Strous M."/>
            <person name="Pelletier E."/>
            <person name="Mangenot S."/>
            <person name="Rattei T."/>
            <person name="Lehner A."/>
            <person name="Taylor M.W."/>
            <person name="Horn M."/>
            <person name="Daims H."/>
            <person name="Bartol-Mavel D."/>
            <person name="Wincker P."/>
            <person name="Barbe V."/>
            <person name="Fonknechten N."/>
            <person name="Vallenet D."/>
            <person name="Segurens B."/>
            <person name="Schenowitz-Truong C."/>
            <person name="Medigue C."/>
            <person name="Collingro A."/>
            <person name="Snel B."/>
            <person name="Dutilh B.E."/>
            <person name="OpDenCamp H.J.M."/>
            <person name="vanDerDrift C."/>
            <person name="Cirpus I."/>
            <person name="vanDePas-Schoonen K.T."/>
            <person name="Harhangi H.R."/>
            <person name="vanNiftrik L."/>
            <person name="Schmid M."/>
            <person name="Keltjens J."/>
            <person name="vanDeVossenberg J."/>
            <person name="Kartal B."/>
            <person name="Meier H."/>
            <person name="Frishman D."/>
            <person name="Huynen M.A."/>
            <person name="Mewes H."/>
            <person name="Weissenbach J."/>
            <person name="Jetten M.S.M."/>
            <person name="Wagner M."/>
            <person name="LePaslier D."/>
        </authorList>
    </citation>
    <scope>NUCLEOTIDE SEQUENCE</scope>
</reference>
<accession>Q1PYP9</accession>
<proteinExistence type="predicted"/>
<protein>
    <submittedName>
        <fullName evidence="1">Uncharacterized protein</fullName>
    </submittedName>
</protein>
<evidence type="ECO:0000313" key="3">
    <source>
        <dbReference type="Proteomes" id="UP000501926"/>
    </source>
</evidence>
<evidence type="ECO:0000313" key="1">
    <source>
        <dbReference type="EMBL" id="CAJ72200.1"/>
    </source>
</evidence>
<gene>
    <name evidence="2" type="ORF">KsCSTR_10610</name>
    <name evidence="1" type="ORF">kustd1455</name>
</gene>
<reference evidence="2 3" key="3">
    <citation type="submission" date="2020-02" db="EMBL/GenBank/DDBJ databases">
        <title>Newly sequenced genome of strain CSTR1 showed variability in Candidatus Kuenenia stuttgartiensis genomes.</title>
        <authorList>
            <person name="Ding C."/>
            <person name="Adrian L."/>
        </authorList>
    </citation>
    <scope>NUCLEOTIDE SEQUENCE [LARGE SCALE GENOMIC DNA]</scope>
    <source>
        <strain evidence="2 3">CSTR1</strain>
    </source>
</reference>
<dbReference type="EMBL" id="CP049055">
    <property type="protein sequence ID" value="QII10440.1"/>
    <property type="molecule type" value="Genomic_DNA"/>
</dbReference>